<dbReference type="OrthoDB" id="9797929at2"/>
<accession>B9XIS0</accession>
<feature type="transmembrane region" description="Helical" evidence="1">
    <location>
        <begin position="156"/>
        <end position="174"/>
    </location>
</feature>
<evidence type="ECO:0000256" key="1">
    <source>
        <dbReference type="SAM" id="Phobius"/>
    </source>
</evidence>
<dbReference type="EMBL" id="ABOX02000018">
    <property type="protein sequence ID" value="EEF60333.1"/>
    <property type="molecule type" value="Genomic_DNA"/>
</dbReference>
<feature type="transmembrane region" description="Helical" evidence="1">
    <location>
        <begin position="120"/>
        <end position="144"/>
    </location>
</feature>
<name>B9XIS0_PEDPL</name>
<sequence>MKQGTRWLTVVVFGIAMAWMESAVVFYLRTLSDRIEPFQNDPLPAVAGLALVEVVREAATLIMLFTMGMLAGRTWRSRWGYAAIAFGVWDIFYYVFLKVITGWPHALTDWDILFLLPLPWWGPVIAPVLIALLMIIWGTLATQWEHRLDCPFRTEWKAWVLNFAGMLLALYVFMEDAIRVAGKGEDALRAMLPTSFDWSLFLIALVLMSAPVLGLIYRIWRTNPSVNSHSLKEQSNEELA</sequence>
<keyword evidence="3" id="KW-1185">Reference proteome</keyword>
<feature type="transmembrane region" description="Helical" evidence="1">
    <location>
        <begin position="48"/>
        <end position="67"/>
    </location>
</feature>
<feature type="transmembrane region" description="Helical" evidence="1">
    <location>
        <begin position="79"/>
        <end position="100"/>
    </location>
</feature>
<keyword evidence="1" id="KW-0472">Membrane</keyword>
<reference evidence="2 3" key="1">
    <citation type="journal article" date="2011" name="J. Bacteriol.">
        <title>Genome sequence of 'Pedosphaera parvula' Ellin514, an aerobic Verrucomicrobial isolate from pasture soil.</title>
        <authorList>
            <person name="Kant R."/>
            <person name="van Passel M.W."/>
            <person name="Sangwan P."/>
            <person name="Palva A."/>
            <person name="Lucas S."/>
            <person name="Copeland A."/>
            <person name="Lapidus A."/>
            <person name="Glavina Del Rio T."/>
            <person name="Dalin E."/>
            <person name="Tice H."/>
            <person name="Bruce D."/>
            <person name="Goodwin L."/>
            <person name="Pitluck S."/>
            <person name="Chertkov O."/>
            <person name="Larimer F.W."/>
            <person name="Land M.L."/>
            <person name="Hauser L."/>
            <person name="Brettin T.S."/>
            <person name="Detter J.C."/>
            <person name="Han S."/>
            <person name="de Vos W.M."/>
            <person name="Janssen P.H."/>
            <person name="Smidt H."/>
        </authorList>
    </citation>
    <scope>NUCLEOTIDE SEQUENCE [LARGE SCALE GENOMIC DNA]</scope>
    <source>
        <strain evidence="2 3">Ellin514</strain>
    </source>
</reference>
<dbReference type="STRING" id="320771.Cflav_PD3029"/>
<dbReference type="RefSeq" id="WP_007415713.1">
    <property type="nucleotide sequence ID" value="NZ_ABOX02000018.1"/>
</dbReference>
<keyword evidence="1" id="KW-0812">Transmembrane</keyword>
<dbReference type="AlphaFoldDB" id="B9XIS0"/>
<gene>
    <name evidence="2" type="ORF">Cflav_PD3029</name>
</gene>
<dbReference type="Proteomes" id="UP000003688">
    <property type="component" value="Unassembled WGS sequence"/>
</dbReference>
<feature type="transmembrane region" description="Helical" evidence="1">
    <location>
        <begin position="198"/>
        <end position="220"/>
    </location>
</feature>
<evidence type="ECO:0000313" key="2">
    <source>
        <dbReference type="EMBL" id="EEF60333.1"/>
    </source>
</evidence>
<proteinExistence type="predicted"/>
<comment type="caution">
    <text evidence="2">The sequence shown here is derived from an EMBL/GenBank/DDBJ whole genome shotgun (WGS) entry which is preliminary data.</text>
</comment>
<keyword evidence="1" id="KW-1133">Transmembrane helix</keyword>
<feature type="transmembrane region" description="Helical" evidence="1">
    <location>
        <begin position="7"/>
        <end position="28"/>
    </location>
</feature>
<protein>
    <submittedName>
        <fullName evidence="2">Uncharacterized protein</fullName>
    </submittedName>
</protein>
<evidence type="ECO:0000313" key="3">
    <source>
        <dbReference type="Proteomes" id="UP000003688"/>
    </source>
</evidence>
<organism evidence="2 3">
    <name type="scientific">Pedosphaera parvula (strain Ellin514)</name>
    <dbReference type="NCBI Taxonomy" id="320771"/>
    <lineage>
        <taxon>Bacteria</taxon>
        <taxon>Pseudomonadati</taxon>
        <taxon>Verrucomicrobiota</taxon>
        <taxon>Pedosphaerae</taxon>
        <taxon>Pedosphaerales</taxon>
        <taxon>Pedosphaeraceae</taxon>
        <taxon>Pedosphaera</taxon>
    </lineage>
</organism>